<dbReference type="InterPro" id="IPR024909">
    <property type="entry name" value="Cys-tRNA/MSH_ligase"/>
</dbReference>
<dbReference type="InterPro" id="IPR009080">
    <property type="entry name" value="tRNAsynth_Ia_anticodon-bd"/>
</dbReference>
<keyword evidence="4 12" id="KW-0436">Ligase</keyword>
<evidence type="ECO:0000256" key="12">
    <source>
        <dbReference type="HAMAP-Rule" id="MF_00041"/>
    </source>
</evidence>
<dbReference type="KEGG" id="apo:Arcpr_0443"/>
<evidence type="ECO:0000256" key="4">
    <source>
        <dbReference type="ARBA" id="ARBA00022598"/>
    </source>
</evidence>
<feature type="binding site" evidence="12">
    <location>
        <position position="277"/>
    </location>
    <ligand>
        <name>ATP</name>
        <dbReference type="ChEBI" id="CHEBI:30616"/>
    </ligand>
</feature>
<keyword evidence="3 12" id="KW-0963">Cytoplasm</keyword>
<dbReference type="FunFam" id="3.40.50.620:FF:000130">
    <property type="entry name" value="Cysteine--tRNA ligase"/>
    <property type="match status" value="1"/>
</dbReference>
<keyword evidence="6 12" id="KW-0547">Nucleotide-binding</keyword>
<feature type="binding site" evidence="12">
    <location>
        <position position="30"/>
    </location>
    <ligand>
        <name>Zn(2+)</name>
        <dbReference type="ChEBI" id="CHEBI:29105"/>
    </ligand>
</feature>
<proteinExistence type="inferred from homology"/>
<evidence type="ECO:0000256" key="6">
    <source>
        <dbReference type="ARBA" id="ARBA00022741"/>
    </source>
</evidence>
<evidence type="ECO:0000256" key="5">
    <source>
        <dbReference type="ARBA" id="ARBA00022723"/>
    </source>
</evidence>
<sequence length="474" mass="55389">MRGDPVRLYNTLTKEMEELKLDKTVRMYVCGITAYDYSHIGHARTFVFFDVLRRYLEYEGHEVIYVQNFTDVDDKIVRRAVNEGKTQKEIAEKFISEFLKDMSALNVKMPDYMPKVTDHIQDIVQAVQKLIELGYAYEVENEHGKDVYFHVPAFESYGKLSGMSLEELNRHRIEPNPKKRDVKDFALWKSAKEDDFKAKAVFDSPWGYGRPGWHIECSVMSAKYLGVPFDIHGGGKDLIFPHHENERAQSYALFGVEPVRYWIHCDFVMIKGEKMSKSLGNIVKIRDVLNVYGGEVLRYFLLTAFYRSPLDYSEKSLERAKNSYNYLKNTLINLDMEISALKSYGEDRKDMGFDPSSFLKEFESAMDIMNTPKALAVFHSFAKAINKNLYDMSLKELESCFETFMTFSKVLGLFENYERIPTLPKELIELVKEREVARKEKDFERADKIREKLREKGIMLIDTPKGTRWLTKHF</sequence>
<organism evidence="14 15">
    <name type="scientific">Archaeoglobus profundus (strain DSM 5631 / JCM 9629 / NBRC 100127 / Av18)</name>
    <dbReference type="NCBI Taxonomy" id="572546"/>
    <lineage>
        <taxon>Archaea</taxon>
        <taxon>Methanobacteriati</taxon>
        <taxon>Methanobacteriota</taxon>
        <taxon>Archaeoglobi</taxon>
        <taxon>Archaeoglobales</taxon>
        <taxon>Archaeoglobaceae</taxon>
        <taxon>Archaeoglobus</taxon>
    </lineage>
</organism>
<dbReference type="EMBL" id="CP001857">
    <property type="protein sequence ID" value="ADB57511.1"/>
    <property type="molecule type" value="Genomic_DNA"/>
</dbReference>
<dbReference type="Proteomes" id="UP000001901">
    <property type="component" value="Chromosome"/>
</dbReference>
<dbReference type="Pfam" id="PF01406">
    <property type="entry name" value="tRNA-synt_1e"/>
    <property type="match status" value="1"/>
</dbReference>
<evidence type="ECO:0000256" key="9">
    <source>
        <dbReference type="ARBA" id="ARBA00022917"/>
    </source>
</evidence>
<evidence type="ECO:0000313" key="14">
    <source>
        <dbReference type="EMBL" id="ADB57511.1"/>
    </source>
</evidence>
<gene>
    <name evidence="12" type="primary">cysS</name>
    <name evidence="14" type="ordered locus">Arcpr_0443</name>
</gene>
<protein>
    <recommendedName>
        <fullName evidence="12">Cysteine--tRNA ligase</fullName>
        <ecNumber evidence="12">6.1.1.16</ecNumber>
    </recommendedName>
    <alternativeName>
        <fullName evidence="12">Cysteinyl-tRNA synthetase</fullName>
        <shortName evidence="12">CysRS</shortName>
    </alternativeName>
</protein>
<dbReference type="PANTHER" id="PTHR10890:SF3">
    <property type="entry name" value="CYSTEINE--TRNA LIGASE, CYTOPLASMIC"/>
    <property type="match status" value="1"/>
</dbReference>
<keyword evidence="15" id="KW-1185">Reference proteome</keyword>
<keyword evidence="10 12" id="KW-0030">Aminoacyl-tRNA synthetase</keyword>
<dbReference type="SUPFAM" id="SSF52374">
    <property type="entry name" value="Nucleotidylyl transferase"/>
    <property type="match status" value="1"/>
</dbReference>
<keyword evidence="8 12" id="KW-0067">ATP-binding</keyword>
<dbReference type="Gene3D" id="1.20.120.1910">
    <property type="entry name" value="Cysteine-tRNA ligase, C-terminal anti-codon recognition domain"/>
    <property type="match status" value="1"/>
</dbReference>
<dbReference type="GO" id="GO:0005524">
    <property type="term" value="F:ATP binding"/>
    <property type="evidence" value="ECO:0007669"/>
    <property type="project" value="UniProtKB-UniRule"/>
</dbReference>
<dbReference type="InterPro" id="IPR032678">
    <property type="entry name" value="tRNA-synt_1_cat_dom"/>
</dbReference>
<dbReference type="InterPro" id="IPR056411">
    <property type="entry name" value="CysS_C"/>
</dbReference>
<evidence type="ECO:0000256" key="8">
    <source>
        <dbReference type="ARBA" id="ARBA00022840"/>
    </source>
</evidence>
<feature type="short sequence motif" description="'HIGH' region" evidence="12">
    <location>
        <begin position="32"/>
        <end position="42"/>
    </location>
</feature>
<dbReference type="GO" id="GO:0006423">
    <property type="term" value="P:cysteinyl-tRNA aminoacylation"/>
    <property type="evidence" value="ECO:0007669"/>
    <property type="project" value="UniProtKB-UniRule"/>
</dbReference>
<evidence type="ECO:0000313" key="15">
    <source>
        <dbReference type="Proteomes" id="UP000001901"/>
    </source>
</evidence>
<feature type="binding site" evidence="12">
    <location>
        <position position="246"/>
    </location>
    <ligand>
        <name>Zn(2+)</name>
        <dbReference type="ChEBI" id="CHEBI:29105"/>
    </ligand>
</feature>
<dbReference type="NCBIfam" id="TIGR00435">
    <property type="entry name" value="cysS"/>
    <property type="match status" value="1"/>
</dbReference>
<evidence type="ECO:0000256" key="11">
    <source>
        <dbReference type="ARBA" id="ARBA00047398"/>
    </source>
</evidence>
<dbReference type="eggNOG" id="arCOG00486">
    <property type="taxonomic scope" value="Archaea"/>
</dbReference>
<feature type="binding site" evidence="12">
    <location>
        <position position="242"/>
    </location>
    <ligand>
        <name>Zn(2+)</name>
        <dbReference type="ChEBI" id="CHEBI:29105"/>
    </ligand>
</feature>
<feature type="binding site" evidence="12">
    <location>
        <position position="217"/>
    </location>
    <ligand>
        <name>Zn(2+)</name>
        <dbReference type="ChEBI" id="CHEBI:29105"/>
    </ligand>
</feature>
<reference evidence="14 15" key="1">
    <citation type="journal article" date="2010" name="Stand. Genomic Sci.">
        <title>Complete genome sequence of Archaeoglobus profundus type strain (AV18).</title>
        <authorList>
            <person name="von Jan M."/>
            <person name="Lapidus A."/>
            <person name="Del Rio T.G."/>
            <person name="Copeland A."/>
            <person name="Tice H."/>
            <person name="Cheng J.F."/>
            <person name="Lucas S."/>
            <person name="Chen F."/>
            <person name="Nolan M."/>
            <person name="Goodwin L."/>
            <person name="Han C."/>
            <person name="Pitluck S."/>
            <person name="Liolios K."/>
            <person name="Ivanova N."/>
            <person name="Mavromatis K."/>
            <person name="Ovchinnikova G."/>
            <person name="Chertkov O."/>
            <person name="Pati A."/>
            <person name="Chen A."/>
            <person name="Palaniappan K."/>
            <person name="Land M."/>
            <person name="Hauser L."/>
            <person name="Chang Y.J."/>
            <person name="Jeffries C.D."/>
            <person name="Saunders E."/>
            <person name="Brettin T."/>
            <person name="Detter J.C."/>
            <person name="Chain P."/>
            <person name="Eichinger K."/>
            <person name="Huber H."/>
            <person name="Spring S."/>
            <person name="Rohde M."/>
            <person name="Goker M."/>
            <person name="Wirth R."/>
            <person name="Woyke T."/>
            <person name="Bristow J."/>
            <person name="Eisen J.A."/>
            <person name="Markowitz V."/>
            <person name="Hugenholtz P."/>
            <person name="Kyrpides N.C."/>
            <person name="Klenk H.P."/>
        </authorList>
    </citation>
    <scope>NUCLEOTIDE SEQUENCE [LARGE SCALE GENOMIC DNA]</scope>
    <source>
        <strain evidence="15">DSM 5631 / JCM 9629 / NBRC 100127 / Av18</strain>
    </source>
</reference>
<feature type="domain" description="Cysteinyl-tRNA synthetase class Ia DALR" evidence="13">
    <location>
        <begin position="361"/>
        <end position="418"/>
    </location>
</feature>
<dbReference type="Gene3D" id="3.40.50.620">
    <property type="entry name" value="HUPs"/>
    <property type="match status" value="1"/>
</dbReference>
<dbReference type="InterPro" id="IPR015273">
    <property type="entry name" value="Cys-tRNA-synt_Ia_DALR"/>
</dbReference>
<dbReference type="Pfam" id="PF23493">
    <property type="entry name" value="CysS_C"/>
    <property type="match status" value="1"/>
</dbReference>
<dbReference type="PANTHER" id="PTHR10890">
    <property type="entry name" value="CYSTEINYL-TRNA SYNTHETASE"/>
    <property type="match status" value="1"/>
</dbReference>
<accession>D2RGT6</accession>
<comment type="catalytic activity">
    <reaction evidence="11 12">
        <text>tRNA(Cys) + L-cysteine + ATP = L-cysteinyl-tRNA(Cys) + AMP + diphosphate</text>
        <dbReference type="Rhea" id="RHEA:17773"/>
        <dbReference type="Rhea" id="RHEA-COMP:9661"/>
        <dbReference type="Rhea" id="RHEA-COMP:9679"/>
        <dbReference type="ChEBI" id="CHEBI:30616"/>
        <dbReference type="ChEBI" id="CHEBI:33019"/>
        <dbReference type="ChEBI" id="CHEBI:35235"/>
        <dbReference type="ChEBI" id="CHEBI:78442"/>
        <dbReference type="ChEBI" id="CHEBI:78517"/>
        <dbReference type="ChEBI" id="CHEBI:456215"/>
        <dbReference type="EC" id="6.1.1.16"/>
    </reaction>
</comment>
<dbReference type="GO" id="GO:0004817">
    <property type="term" value="F:cysteine-tRNA ligase activity"/>
    <property type="evidence" value="ECO:0007669"/>
    <property type="project" value="UniProtKB-UniRule"/>
</dbReference>
<keyword evidence="7 12" id="KW-0862">Zinc</keyword>
<dbReference type="InterPro" id="IPR015803">
    <property type="entry name" value="Cys-tRNA-ligase"/>
</dbReference>
<evidence type="ECO:0000256" key="7">
    <source>
        <dbReference type="ARBA" id="ARBA00022833"/>
    </source>
</evidence>
<evidence type="ECO:0000256" key="10">
    <source>
        <dbReference type="ARBA" id="ARBA00023146"/>
    </source>
</evidence>
<dbReference type="AlphaFoldDB" id="D2RGT6"/>
<dbReference type="HOGENOM" id="CLU_013528_0_1_2"/>
<evidence type="ECO:0000256" key="2">
    <source>
        <dbReference type="ARBA" id="ARBA00005594"/>
    </source>
</evidence>
<dbReference type="InterPro" id="IPR014729">
    <property type="entry name" value="Rossmann-like_a/b/a_fold"/>
</dbReference>
<dbReference type="SMART" id="SM00840">
    <property type="entry name" value="DALR_2"/>
    <property type="match status" value="1"/>
</dbReference>
<dbReference type="GO" id="GO:0008270">
    <property type="term" value="F:zinc ion binding"/>
    <property type="evidence" value="ECO:0007669"/>
    <property type="project" value="UniProtKB-UniRule"/>
</dbReference>
<keyword evidence="5 12" id="KW-0479">Metal-binding</keyword>
<evidence type="ECO:0000259" key="13">
    <source>
        <dbReference type="SMART" id="SM00840"/>
    </source>
</evidence>
<dbReference type="STRING" id="572546.Arcpr_0443"/>
<dbReference type="GO" id="GO:0005737">
    <property type="term" value="C:cytoplasm"/>
    <property type="evidence" value="ECO:0007669"/>
    <property type="project" value="UniProtKB-SubCell"/>
</dbReference>
<dbReference type="SUPFAM" id="SSF47323">
    <property type="entry name" value="Anticodon-binding domain of a subclass of class I aminoacyl-tRNA synthetases"/>
    <property type="match status" value="1"/>
</dbReference>
<keyword evidence="9 12" id="KW-0648">Protein biosynthesis</keyword>
<dbReference type="CDD" id="cd00672">
    <property type="entry name" value="CysRS_core"/>
    <property type="match status" value="1"/>
</dbReference>
<comment type="cofactor">
    <cofactor evidence="12">
        <name>Zn(2+)</name>
        <dbReference type="ChEBI" id="CHEBI:29105"/>
    </cofactor>
    <text evidence="12">Binds 1 zinc ion per subunit.</text>
</comment>
<dbReference type="PRINTS" id="PR00983">
    <property type="entry name" value="TRNASYNTHCYS"/>
</dbReference>
<dbReference type="HAMAP" id="MF_00041">
    <property type="entry name" value="Cys_tRNA_synth"/>
    <property type="match status" value="1"/>
</dbReference>
<feature type="short sequence motif" description="'KMSKS' region" evidence="12">
    <location>
        <begin position="274"/>
        <end position="278"/>
    </location>
</feature>
<evidence type="ECO:0000256" key="1">
    <source>
        <dbReference type="ARBA" id="ARBA00004496"/>
    </source>
</evidence>
<dbReference type="PaxDb" id="572546-Arcpr_0443"/>
<evidence type="ECO:0000256" key="3">
    <source>
        <dbReference type="ARBA" id="ARBA00022490"/>
    </source>
</evidence>
<comment type="subcellular location">
    <subcellularLocation>
        <location evidence="1 12">Cytoplasm</location>
    </subcellularLocation>
</comment>
<dbReference type="Pfam" id="PF09190">
    <property type="entry name" value="DALR_2"/>
    <property type="match status" value="1"/>
</dbReference>
<dbReference type="EC" id="6.1.1.16" evidence="12"/>
<comment type="similarity">
    <text evidence="2 12">Belongs to the class-I aminoacyl-tRNA synthetase family.</text>
</comment>
<name>D2RGT6_ARCPA</name>